<proteinExistence type="predicted"/>
<name>B6WV56_9BACT</name>
<organism evidence="1 2">
    <name type="scientific">Desulfovibrio piger ATCC 29098</name>
    <dbReference type="NCBI Taxonomy" id="411464"/>
    <lineage>
        <taxon>Bacteria</taxon>
        <taxon>Pseudomonadati</taxon>
        <taxon>Thermodesulfobacteriota</taxon>
        <taxon>Desulfovibrionia</taxon>
        <taxon>Desulfovibrionales</taxon>
        <taxon>Desulfovibrionaceae</taxon>
        <taxon>Desulfovibrio</taxon>
    </lineage>
</organism>
<dbReference type="AlphaFoldDB" id="B6WV56"/>
<protein>
    <submittedName>
        <fullName evidence="1">Uncharacterized protein</fullName>
    </submittedName>
</protein>
<dbReference type="EMBL" id="ABXU01000061">
    <property type="protein sequence ID" value="EEB33104.1"/>
    <property type="molecule type" value="Genomic_DNA"/>
</dbReference>
<accession>B6WV56</accession>
<gene>
    <name evidence="1" type="ORF">DESPIG_01971</name>
</gene>
<evidence type="ECO:0000313" key="1">
    <source>
        <dbReference type="EMBL" id="EEB33104.1"/>
    </source>
</evidence>
<evidence type="ECO:0000313" key="2">
    <source>
        <dbReference type="Proteomes" id="UP000003676"/>
    </source>
</evidence>
<sequence length="92" mass="9097">MTGLRGDLAHAGDFADQQFVVGPDLAVGGEQFAVAGHQGAFFGQPQGRQQLAGGLGAGDGEPVVLGLEAYGDARAGVFGFDAVDVAGSLAHG</sequence>
<reference evidence="1 2" key="1">
    <citation type="submission" date="2008-10" db="EMBL/GenBank/DDBJ databases">
        <title>Draft genome sequence of Desulvovibrio piger (ATCC 29098).</title>
        <authorList>
            <person name="Sudarsanam P."/>
            <person name="Ley R."/>
            <person name="Guruge J."/>
            <person name="Turnbaugh P.J."/>
            <person name="Mahowald M."/>
            <person name="Liep D."/>
            <person name="Gordon J."/>
        </authorList>
    </citation>
    <scope>NUCLEOTIDE SEQUENCE [LARGE SCALE GENOMIC DNA]</scope>
    <source>
        <strain evidence="1 2">ATCC 29098</strain>
    </source>
</reference>
<dbReference type="HOGENOM" id="CLU_2408498_0_0_7"/>
<reference evidence="1 2" key="2">
    <citation type="submission" date="2008-10" db="EMBL/GenBank/DDBJ databases">
        <authorList>
            <person name="Fulton L."/>
            <person name="Clifton S."/>
            <person name="Fulton B."/>
            <person name="Xu J."/>
            <person name="Minx P."/>
            <person name="Pepin K.H."/>
            <person name="Johnson M."/>
            <person name="Bhonagiri V."/>
            <person name="Nash W.E."/>
            <person name="Mardis E.R."/>
            <person name="Wilson R.K."/>
        </authorList>
    </citation>
    <scope>NUCLEOTIDE SEQUENCE [LARGE SCALE GENOMIC DNA]</scope>
    <source>
        <strain evidence="1 2">ATCC 29098</strain>
    </source>
</reference>
<comment type="caution">
    <text evidence="1">The sequence shown here is derived from an EMBL/GenBank/DDBJ whole genome shotgun (WGS) entry which is preliminary data.</text>
</comment>
<dbReference type="Proteomes" id="UP000003676">
    <property type="component" value="Unassembled WGS sequence"/>
</dbReference>